<proteinExistence type="predicted"/>
<comment type="caution">
    <text evidence="5">The sequence shown here is derived from an EMBL/GenBank/DDBJ whole genome shotgun (WGS) entry which is preliminary data.</text>
</comment>
<dbReference type="EMBL" id="RSCE01000006">
    <property type="protein sequence ID" value="RSH81975.1"/>
    <property type="molecule type" value="Genomic_DNA"/>
</dbReference>
<protein>
    <recommendedName>
        <fullName evidence="4">Alginate lyase domain-containing protein</fullName>
    </recommendedName>
</protein>
<evidence type="ECO:0000313" key="6">
    <source>
        <dbReference type="Proteomes" id="UP000279236"/>
    </source>
</evidence>
<keyword evidence="2" id="KW-0456">Lyase</keyword>
<evidence type="ECO:0000259" key="4">
    <source>
        <dbReference type="Pfam" id="PF05426"/>
    </source>
</evidence>
<keyword evidence="1" id="KW-0732">Signal</keyword>
<evidence type="ECO:0000256" key="3">
    <source>
        <dbReference type="SAM" id="MobiDB-lite"/>
    </source>
</evidence>
<dbReference type="GO" id="GO:0042597">
    <property type="term" value="C:periplasmic space"/>
    <property type="evidence" value="ECO:0007669"/>
    <property type="project" value="InterPro"/>
</dbReference>
<dbReference type="Proteomes" id="UP000279236">
    <property type="component" value="Unassembled WGS sequence"/>
</dbReference>
<evidence type="ECO:0000256" key="2">
    <source>
        <dbReference type="ARBA" id="ARBA00023239"/>
    </source>
</evidence>
<accession>A0A427XT32</accession>
<evidence type="ECO:0000256" key="1">
    <source>
        <dbReference type="ARBA" id="ARBA00022729"/>
    </source>
</evidence>
<name>A0A427XT32_9TREE</name>
<dbReference type="GeneID" id="39592718"/>
<dbReference type="OrthoDB" id="63533at2759"/>
<gene>
    <name evidence="5" type="ORF">EHS24_008175</name>
</gene>
<dbReference type="RefSeq" id="XP_028476430.1">
    <property type="nucleotide sequence ID" value="XM_028623497.1"/>
</dbReference>
<dbReference type="InterPro" id="IPR008929">
    <property type="entry name" value="Chondroitin_lyas"/>
</dbReference>
<sequence length="361" mass="39548">MPPTAPKYPDLPLVPAPSAFSGPTDRAKKLLKQVCDKAIKDGDFSITRSPLPCPIDKNEFFALKPYFWEAQPGCWERRDGQRNPMCDKPQCQKQLQGMALAVAALAAGAKNVDPAYAATADTLLKVFFLDPETKMNPEVKYAQVNMGDCPMKGDKTFVVATRYLILVSQALPLLPPSPVVDGVKAWIQQQVQWMETSEQGAAARASGNNITMWYHAIYASHLGALDPARAAEYAAQVMSSYAALTPAQVLDEELKRTKPRHYTLFALESLFEIAAVAGGGANPPPPAIIATLNGLVEFARSVQPGQLDCESDNDARYGPKLAWFQRVLDRWEGKAVSDEDPDGSAWEGGWNQRTRLAWALI</sequence>
<evidence type="ECO:0000313" key="5">
    <source>
        <dbReference type="EMBL" id="RSH81975.1"/>
    </source>
</evidence>
<feature type="domain" description="Alginate lyase" evidence="4">
    <location>
        <begin position="56"/>
        <end position="277"/>
    </location>
</feature>
<organism evidence="5 6">
    <name type="scientific">Apiotrichum porosum</name>
    <dbReference type="NCBI Taxonomy" id="105984"/>
    <lineage>
        <taxon>Eukaryota</taxon>
        <taxon>Fungi</taxon>
        <taxon>Dikarya</taxon>
        <taxon>Basidiomycota</taxon>
        <taxon>Agaricomycotina</taxon>
        <taxon>Tremellomycetes</taxon>
        <taxon>Trichosporonales</taxon>
        <taxon>Trichosporonaceae</taxon>
        <taxon>Apiotrichum</taxon>
    </lineage>
</organism>
<dbReference type="GO" id="GO:0016829">
    <property type="term" value="F:lyase activity"/>
    <property type="evidence" value="ECO:0007669"/>
    <property type="project" value="UniProtKB-KW"/>
</dbReference>
<dbReference type="SUPFAM" id="SSF48230">
    <property type="entry name" value="Chondroitin AC/alginate lyase"/>
    <property type="match status" value="1"/>
</dbReference>
<reference evidence="5 6" key="1">
    <citation type="submission" date="2018-11" db="EMBL/GenBank/DDBJ databases">
        <title>Genome sequence of Apiotrichum porosum DSM 27194.</title>
        <authorList>
            <person name="Aliyu H."/>
            <person name="Gorte O."/>
            <person name="Ochsenreither K."/>
        </authorList>
    </citation>
    <scope>NUCLEOTIDE SEQUENCE [LARGE SCALE GENOMIC DNA]</scope>
    <source>
        <strain evidence="5 6">DSM 27194</strain>
    </source>
</reference>
<feature type="region of interest" description="Disordered" evidence="3">
    <location>
        <begin position="1"/>
        <end position="22"/>
    </location>
</feature>
<dbReference type="InterPro" id="IPR008397">
    <property type="entry name" value="Alginate_lyase_dom"/>
</dbReference>
<dbReference type="AlphaFoldDB" id="A0A427XT32"/>
<dbReference type="Gene3D" id="1.50.10.100">
    <property type="entry name" value="Chondroitin AC/alginate lyase"/>
    <property type="match status" value="1"/>
</dbReference>
<dbReference type="Pfam" id="PF05426">
    <property type="entry name" value="Alginate_lyase"/>
    <property type="match status" value="1"/>
</dbReference>
<keyword evidence="6" id="KW-1185">Reference proteome</keyword>